<evidence type="ECO:0000256" key="3">
    <source>
        <dbReference type="ARBA" id="ARBA00012438"/>
    </source>
</evidence>
<dbReference type="SMART" id="SM00387">
    <property type="entry name" value="HATPase_c"/>
    <property type="match status" value="1"/>
</dbReference>
<dbReference type="EMBL" id="LT634361">
    <property type="protein sequence ID" value="SFZ83639.1"/>
    <property type="molecule type" value="Genomic_DNA"/>
</dbReference>
<dbReference type="GO" id="GO:0000155">
    <property type="term" value="F:phosphorelay sensor kinase activity"/>
    <property type="evidence" value="ECO:0007669"/>
    <property type="project" value="InterPro"/>
</dbReference>
<dbReference type="Gene3D" id="3.30.565.10">
    <property type="entry name" value="Histidine kinase-like ATPase, C-terminal domain"/>
    <property type="match status" value="1"/>
</dbReference>
<keyword evidence="17" id="KW-1185">Reference proteome</keyword>
<keyword evidence="13 14" id="KW-0472">Membrane</keyword>
<evidence type="ECO:0000256" key="11">
    <source>
        <dbReference type="ARBA" id="ARBA00022989"/>
    </source>
</evidence>
<evidence type="ECO:0000259" key="15">
    <source>
        <dbReference type="PROSITE" id="PS50109"/>
    </source>
</evidence>
<evidence type="ECO:0000256" key="2">
    <source>
        <dbReference type="ARBA" id="ARBA00004651"/>
    </source>
</evidence>
<keyword evidence="9 16" id="KW-0418">Kinase</keyword>
<dbReference type="Gene3D" id="1.10.287.130">
    <property type="match status" value="1"/>
</dbReference>
<dbReference type="FunFam" id="3.30.565.10:FF:000006">
    <property type="entry name" value="Sensor histidine kinase WalK"/>
    <property type="match status" value="1"/>
</dbReference>
<dbReference type="Gene3D" id="6.10.340.10">
    <property type="match status" value="1"/>
</dbReference>
<dbReference type="GO" id="GO:0005886">
    <property type="term" value="C:plasma membrane"/>
    <property type="evidence" value="ECO:0007669"/>
    <property type="project" value="UniProtKB-SubCell"/>
</dbReference>
<dbReference type="Proteomes" id="UP000231564">
    <property type="component" value="Chromosome MARIT"/>
</dbReference>
<evidence type="ECO:0000256" key="4">
    <source>
        <dbReference type="ARBA" id="ARBA00022475"/>
    </source>
</evidence>
<reference evidence="16 17" key="1">
    <citation type="submission" date="2016-11" db="EMBL/GenBank/DDBJ databases">
        <authorList>
            <person name="Jaros S."/>
            <person name="Januszkiewicz K."/>
            <person name="Wedrychowicz H."/>
        </authorList>
    </citation>
    <scope>NUCLEOTIDE SEQUENCE [LARGE SCALE GENOMIC DNA]</scope>
    <source>
        <strain evidence="16">NCIMB 2154T</strain>
    </source>
</reference>
<dbReference type="PANTHER" id="PTHR45528:SF1">
    <property type="entry name" value="SENSOR HISTIDINE KINASE CPXA"/>
    <property type="match status" value="1"/>
</dbReference>
<feature type="transmembrane region" description="Helical" evidence="14">
    <location>
        <begin position="15"/>
        <end position="37"/>
    </location>
</feature>
<evidence type="ECO:0000256" key="13">
    <source>
        <dbReference type="ARBA" id="ARBA00023136"/>
    </source>
</evidence>
<keyword evidence="8" id="KW-0547">Nucleotide-binding</keyword>
<keyword evidence="11 14" id="KW-1133">Transmembrane helix</keyword>
<evidence type="ECO:0000313" key="17">
    <source>
        <dbReference type="Proteomes" id="UP000231564"/>
    </source>
</evidence>
<dbReference type="PROSITE" id="PS50109">
    <property type="entry name" value="HIS_KIN"/>
    <property type="match status" value="1"/>
</dbReference>
<dbReference type="SMART" id="SM00388">
    <property type="entry name" value="HisKA"/>
    <property type="match status" value="1"/>
</dbReference>
<dbReference type="InterPro" id="IPR005467">
    <property type="entry name" value="His_kinase_dom"/>
</dbReference>
<dbReference type="InterPro" id="IPR036097">
    <property type="entry name" value="HisK_dim/P_sf"/>
</dbReference>
<dbReference type="Pfam" id="PF02518">
    <property type="entry name" value="HATPase_c"/>
    <property type="match status" value="1"/>
</dbReference>
<comment type="subcellular location">
    <subcellularLocation>
        <location evidence="2">Cell membrane</location>
        <topology evidence="2">Multi-pass membrane protein</topology>
    </subcellularLocation>
</comment>
<evidence type="ECO:0000256" key="9">
    <source>
        <dbReference type="ARBA" id="ARBA00022777"/>
    </source>
</evidence>
<dbReference type="STRING" id="1349785.GCA_000509405_00415"/>
<keyword evidence="12" id="KW-0902">Two-component regulatory system</keyword>
<dbReference type="SUPFAM" id="SSF47384">
    <property type="entry name" value="Homodimeric domain of signal transducing histidine kinase"/>
    <property type="match status" value="1"/>
</dbReference>
<dbReference type="PRINTS" id="PR00344">
    <property type="entry name" value="BCTRLSENSOR"/>
</dbReference>
<evidence type="ECO:0000313" key="16">
    <source>
        <dbReference type="EMBL" id="SFZ83639.1"/>
    </source>
</evidence>
<protein>
    <recommendedName>
        <fullName evidence="3">histidine kinase</fullName>
        <ecNumber evidence="3">2.7.13.3</ecNumber>
    </recommendedName>
</protein>
<keyword evidence="7 14" id="KW-0812">Transmembrane</keyword>
<keyword evidence="4" id="KW-1003">Cell membrane</keyword>
<dbReference type="KEGG" id="tmar:MARIT_2155"/>
<evidence type="ECO:0000256" key="7">
    <source>
        <dbReference type="ARBA" id="ARBA00022692"/>
    </source>
</evidence>
<dbReference type="EC" id="2.7.13.3" evidence="3"/>
<proteinExistence type="predicted"/>
<feature type="transmembrane region" description="Helical" evidence="14">
    <location>
        <begin position="185"/>
        <end position="212"/>
    </location>
</feature>
<dbReference type="InterPro" id="IPR003594">
    <property type="entry name" value="HATPase_dom"/>
</dbReference>
<accession>A0A2H1EBT0</accession>
<evidence type="ECO:0000256" key="12">
    <source>
        <dbReference type="ARBA" id="ARBA00023012"/>
    </source>
</evidence>
<evidence type="ECO:0000256" key="8">
    <source>
        <dbReference type="ARBA" id="ARBA00022741"/>
    </source>
</evidence>
<name>A0A2H1EBT0_9FLAO</name>
<dbReference type="SUPFAM" id="SSF55874">
    <property type="entry name" value="ATPase domain of HSP90 chaperone/DNA topoisomerase II/histidine kinase"/>
    <property type="match status" value="1"/>
</dbReference>
<evidence type="ECO:0000256" key="14">
    <source>
        <dbReference type="SAM" id="Phobius"/>
    </source>
</evidence>
<evidence type="ECO:0000256" key="5">
    <source>
        <dbReference type="ARBA" id="ARBA00022553"/>
    </source>
</evidence>
<comment type="catalytic activity">
    <reaction evidence="1">
        <text>ATP + protein L-histidine = ADP + protein N-phospho-L-histidine.</text>
        <dbReference type="EC" id="2.7.13.3"/>
    </reaction>
</comment>
<dbReference type="Pfam" id="PF00512">
    <property type="entry name" value="HisKA"/>
    <property type="match status" value="1"/>
</dbReference>
<dbReference type="OrthoDB" id="9808408at2"/>
<dbReference type="GO" id="GO:0005524">
    <property type="term" value="F:ATP binding"/>
    <property type="evidence" value="ECO:0007669"/>
    <property type="project" value="UniProtKB-KW"/>
</dbReference>
<keyword evidence="10" id="KW-0067">ATP-binding</keyword>
<evidence type="ECO:0000256" key="6">
    <source>
        <dbReference type="ARBA" id="ARBA00022679"/>
    </source>
</evidence>
<evidence type="ECO:0000256" key="10">
    <source>
        <dbReference type="ARBA" id="ARBA00022840"/>
    </source>
</evidence>
<dbReference type="AlphaFoldDB" id="A0A2H1EBT0"/>
<keyword evidence="6" id="KW-0808">Transferase</keyword>
<gene>
    <name evidence="16" type="ORF">MARIT_2155</name>
</gene>
<dbReference type="InterPro" id="IPR036890">
    <property type="entry name" value="HATPase_C_sf"/>
</dbReference>
<sequence>MRSSKTLSDRLIKKLILAFSLIIVLMGGIYVATTLYFSQKFYNETSQKLNANVANHLVEEKFKYHSPFLKNGKVNKLLFDDLMHDMMAVNRAIEVYLLSEKGEILYSVVLDHSNSSEPLKKVSLQPIKKFINEGGYILGDDPKNKGEKKIFSAAPFEKEGRKGYVYIVLEGETFEKINESLFSCYFLMIITEIAILTMIFSFFIGWLCICFLTKNLRKIIFCVNRFSEGDLSCRIKNAETSDLSILAVTYNNMANIISKNIEEMKAVDSLRRELIANICHDLRSPLTTMQGYIETLQMKENTITSLDRKQYIQIIEKSTDYLKKLVSQLFEYSKLEAKQIEPETIPFSIEDLVYGIKKRYDLLAKEKEIKIFVEAAGLIPLVKGDSMLIERAILNLMDNAIKFTPSKGKIRIILFNDNDKVKVRIKDSGSGINKENRKLIFRRFAQTETKYKKEGVGLGLAIVEKIMELHKTKIEVRSYLNQGSAFEFSLPNYR</sequence>
<evidence type="ECO:0000256" key="1">
    <source>
        <dbReference type="ARBA" id="ARBA00000085"/>
    </source>
</evidence>
<dbReference type="InterPro" id="IPR004358">
    <property type="entry name" value="Sig_transdc_His_kin-like_C"/>
</dbReference>
<keyword evidence="5" id="KW-0597">Phosphoprotein</keyword>
<dbReference type="PANTHER" id="PTHR45528">
    <property type="entry name" value="SENSOR HISTIDINE KINASE CPXA"/>
    <property type="match status" value="1"/>
</dbReference>
<feature type="domain" description="Histidine kinase" evidence="15">
    <location>
        <begin position="277"/>
        <end position="494"/>
    </location>
</feature>
<dbReference type="InterPro" id="IPR050398">
    <property type="entry name" value="HssS/ArlS-like"/>
</dbReference>
<dbReference type="InterPro" id="IPR003661">
    <property type="entry name" value="HisK_dim/P_dom"/>
</dbReference>
<organism evidence="16 17">
    <name type="scientific">Tenacibaculum maritimum NCIMB 2154</name>
    <dbReference type="NCBI Taxonomy" id="1349785"/>
    <lineage>
        <taxon>Bacteria</taxon>
        <taxon>Pseudomonadati</taxon>
        <taxon>Bacteroidota</taxon>
        <taxon>Flavobacteriia</taxon>
        <taxon>Flavobacteriales</taxon>
        <taxon>Flavobacteriaceae</taxon>
        <taxon>Tenacibaculum</taxon>
    </lineage>
</organism>
<dbReference type="CDD" id="cd00082">
    <property type="entry name" value="HisKA"/>
    <property type="match status" value="1"/>
</dbReference>